<evidence type="ECO:0000313" key="3">
    <source>
        <dbReference type="Proteomes" id="UP000009168"/>
    </source>
</evidence>
<evidence type="ECO:0000256" key="1">
    <source>
        <dbReference type="SAM" id="MobiDB-lite"/>
    </source>
</evidence>
<dbReference type="InParanoid" id="Q23WQ6"/>
<organism evidence="2 3">
    <name type="scientific">Tetrahymena thermophila (strain SB210)</name>
    <dbReference type="NCBI Taxonomy" id="312017"/>
    <lineage>
        <taxon>Eukaryota</taxon>
        <taxon>Sar</taxon>
        <taxon>Alveolata</taxon>
        <taxon>Ciliophora</taxon>
        <taxon>Intramacronucleata</taxon>
        <taxon>Oligohymenophorea</taxon>
        <taxon>Hymenostomatida</taxon>
        <taxon>Tetrahymenina</taxon>
        <taxon>Tetrahymenidae</taxon>
        <taxon>Tetrahymena</taxon>
    </lineage>
</organism>
<keyword evidence="3" id="KW-1185">Reference proteome</keyword>
<gene>
    <name evidence="2" type="ORF">TTHERM_00922890</name>
</gene>
<dbReference type="AlphaFoldDB" id="Q23WQ6"/>
<evidence type="ECO:0000313" key="2">
    <source>
        <dbReference type="EMBL" id="EAS00924.2"/>
    </source>
</evidence>
<reference evidence="3" key="1">
    <citation type="journal article" date="2006" name="PLoS Biol.">
        <title>Macronuclear genome sequence of the ciliate Tetrahymena thermophila, a model eukaryote.</title>
        <authorList>
            <person name="Eisen J.A."/>
            <person name="Coyne R.S."/>
            <person name="Wu M."/>
            <person name="Wu D."/>
            <person name="Thiagarajan M."/>
            <person name="Wortman J.R."/>
            <person name="Badger J.H."/>
            <person name="Ren Q."/>
            <person name="Amedeo P."/>
            <person name="Jones K.M."/>
            <person name="Tallon L.J."/>
            <person name="Delcher A.L."/>
            <person name="Salzberg S.L."/>
            <person name="Silva J.C."/>
            <person name="Haas B.J."/>
            <person name="Majoros W.H."/>
            <person name="Farzad M."/>
            <person name="Carlton J.M."/>
            <person name="Smith R.K. Jr."/>
            <person name="Garg J."/>
            <person name="Pearlman R.E."/>
            <person name="Karrer K.M."/>
            <person name="Sun L."/>
            <person name="Manning G."/>
            <person name="Elde N.C."/>
            <person name="Turkewitz A.P."/>
            <person name="Asai D.J."/>
            <person name="Wilkes D.E."/>
            <person name="Wang Y."/>
            <person name="Cai H."/>
            <person name="Collins K."/>
            <person name="Stewart B.A."/>
            <person name="Lee S.R."/>
            <person name="Wilamowska K."/>
            <person name="Weinberg Z."/>
            <person name="Ruzzo W.L."/>
            <person name="Wloga D."/>
            <person name="Gaertig J."/>
            <person name="Frankel J."/>
            <person name="Tsao C.-C."/>
            <person name="Gorovsky M.A."/>
            <person name="Keeling P.J."/>
            <person name="Waller R.F."/>
            <person name="Patron N.J."/>
            <person name="Cherry J.M."/>
            <person name="Stover N.A."/>
            <person name="Krieger C.J."/>
            <person name="del Toro C."/>
            <person name="Ryder H.F."/>
            <person name="Williamson S.C."/>
            <person name="Barbeau R.A."/>
            <person name="Hamilton E.P."/>
            <person name="Orias E."/>
        </authorList>
    </citation>
    <scope>NUCLEOTIDE SEQUENCE [LARGE SCALE GENOMIC DNA]</scope>
    <source>
        <strain evidence="3">SB210</strain>
    </source>
</reference>
<accession>Q23WQ6</accession>
<dbReference type="KEGG" id="tet:TTHERM_00922890"/>
<dbReference type="Gene3D" id="1.25.10.10">
    <property type="entry name" value="Leucine-rich Repeat Variant"/>
    <property type="match status" value="1"/>
</dbReference>
<dbReference type="InterPro" id="IPR011989">
    <property type="entry name" value="ARM-like"/>
</dbReference>
<dbReference type="EMBL" id="GG662607">
    <property type="protein sequence ID" value="EAS00924.2"/>
    <property type="molecule type" value="Genomic_DNA"/>
</dbReference>
<dbReference type="Proteomes" id="UP000009168">
    <property type="component" value="Unassembled WGS sequence"/>
</dbReference>
<protein>
    <submittedName>
        <fullName evidence="2">Uncharacterized protein</fullName>
    </submittedName>
</protein>
<name>Q23WQ6_TETTS</name>
<proteinExistence type="predicted"/>
<feature type="region of interest" description="Disordered" evidence="1">
    <location>
        <begin position="236"/>
        <end position="267"/>
    </location>
</feature>
<dbReference type="RefSeq" id="XP_001021169.2">
    <property type="nucleotide sequence ID" value="XM_001021169.3"/>
</dbReference>
<feature type="compositionally biased region" description="Polar residues" evidence="1">
    <location>
        <begin position="254"/>
        <end position="267"/>
    </location>
</feature>
<dbReference type="HOGENOM" id="CLU_329442_0_0_1"/>
<sequence length="872" mass="101754">MNISDSILSNNNEKLECKKTDLENFQDMIQSQSSLSASAKIEELMQRYTEVYFKEITPVLVQKMLDLILLFLKKFQYKKIPVDAFVKYMIYNSTAKVKFRSQCLEIFKQLYMLVPYDLLQAIGLIILSNQVYFALSAIDIAQYLLTLKQYGPIKVRFEDFAESCILGLLQNFSSTRNMNFKRSCLDLLSQLIKEIGQEFIIAKLETMDYKSSTEIVSELVKKHKLLIEYQDKQSQNQIQSQSDDSKSKISQESTQIQNSPKQQPKISKEQLNTDLTKQIVQTHVEIFEVQNMSNEQSQLKVQVEQQLQVIESLSKKQEKPTGKQNLIQHNKRMAELDKIKSELQFLQKVVFQDYNQFSKKSYKEKFILIKTLYNNLTNGTIKLNEISIDSSTFIQFFQFQNTNGLSLSIKILKIFLMLYESNKSKLIKMYQSSIKEILMLAIKNQSISKSVLEYQVLALFQMVYELKVFNTELFSAILSSLEQENTLIQLNALKTLSNFIMRNNVQNNSQFDQILQLTGEKASISKNPQIRSISLQILIQTQQQIGDKVNQYIGDLRICQLRQFKKAIQSNIPSSEQLNQKEKSKCDEIEIMICQENIKKEDSLISLIQNEIQFYSRKDKNEFSLNYLKIFSTLLQKSNKNVVRNTLKLLLHTHTLFKPSQILKLFDIVINISPSIDFQLYRIVLIQIIQHQGFAMFYSKFIDNLTQKKYTESLVYILRYIIGYIQDTMISEIVELVSKLVEEDNIQLNNLIYHFLALASIQIGQHHVEEIITDNYFMADHLLKKVQREKEKCLYLIKLVQSKKQNQINNNPKFVLVSKEMNFDSISDVLNQDTDQQLSDINECNIFDENEGSKEEDCYSFIGNEEEEEDEI</sequence>
<dbReference type="GeneID" id="7841359"/>